<evidence type="ECO:0000313" key="1">
    <source>
        <dbReference type="EMBL" id="OGD74408.1"/>
    </source>
</evidence>
<proteinExistence type="predicted"/>
<dbReference type="SUPFAM" id="SSF69754">
    <property type="entry name" value="Ribosome binding protein Y (YfiA homologue)"/>
    <property type="match status" value="1"/>
</dbReference>
<dbReference type="EMBL" id="MFAK01000036">
    <property type="protein sequence ID" value="OGD74408.1"/>
    <property type="molecule type" value="Genomic_DNA"/>
</dbReference>
<protein>
    <submittedName>
        <fullName evidence="1">Ribosomal subunit interface protein</fullName>
    </submittedName>
</protein>
<sequence length="103" mass="11927">MKLAFWFDRVSTEGDIKRKIAKKLAGLDKYLKHVSSDLREGWVKLSKGERWGYKVKVDLKIPGKDVVAEGRDENLLTAVDQVINKLQQGLKKKMGKEKTKWKR</sequence>
<reference evidence="1 2" key="1">
    <citation type="journal article" date="2016" name="Nat. Commun.">
        <title>Thousands of microbial genomes shed light on interconnected biogeochemical processes in an aquifer system.</title>
        <authorList>
            <person name="Anantharaman K."/>
            <person name="Brown C.T."/>
            <person name="Hug L.A."/>
            <person name="Sharon I."/>
            <person name="Castelle C.J."/>
            <person name="Probst A.J."/>
            <person name="Thomas B.C."/>
            <person name="Singh A."/>
            <person name="Wilkins M.J."/>
            <person name="Karaoz U."/>
            <person name="Brodie E.L."/>
            <person name="Williams K.H."/>
            <person name="Hubbard S.S."/>
            <person name="Banfield J.F."/>
        </authorList>
    </citation>
    <scope>NUCLEOTIDE SEQUENCE [LARGE SCALE GENOMIC DNA]</scope>
</reference>
<dbReference type="InterPro" id="IPR003489">
    <property type="entry name" value="RHF/RaiA"/>
</dbReference>
<dbReference type="Proteomes" id="UP000176191">
    <property type="component" value="Unassembled WGS sequence"/>
</dbReference>
<gene>
    <name evidence="1" type="ORF">A2228_02765</name>
</gene>
<accession>A0A1F5F437</accession>
<name>A0A1F5F437_9BACT</name>
<dbReference type="Pfam" id="PF02482">
    <property type="entry name" value="Ribosomal_S30AE"/>
    <property type="match status" value="1"/>
</dbReference>
<dbReference type="NCBIfam" id="TIGR00741">
    <property type="entry name" value="yfiA"/>
    <property type="match status" value="1"/>
</dbReference>
<evidence type="ECO:0000313" key="2">
    <source>
        <dbReference type="Proteomes" id="UP000176191"/>
    </source>
</evidence>
<organism evidence="1 2">
    <name type="scientific">Candidatus Collierbacteria bacterium RIFOXYA2_FULL_46_10</name>
    <dbReference type="NCBI Taxonomy" id="1817726"/>
    <lineage>
        <taxon>Bacteria</taxon>
        <taxon>Candidatus Collieribacteriota</taxon>
    </lineage>
</organism>
<dbReference type="AlphaFoldDB" id="A0A1F5F437"/>
<dbReference type="Gene3D" id="3.30.160.100">
    <property type="entry name" value="Ribosome hibernation promotion factor-like"/>
    <property type="match status" value="1"/>
</dbReference>
<dbReference type="InterPro" id="IPR036567">
    <property type="entry name" value="RHF-like"/>
</dbReference>
<comment type="caution">
    <text evidence="1">The sequence shown here is derived from an EMBL/GenBank/DDBJ whole genome shotgun (WGS) entry which is preliminary data.</text>
</comment>